<organism evidence="1 2">
    <name type="scientific">Acropora cervicornis</name>
    <name type="common">Staghorn coral</name>
    <dbReference type="NCBI Taxonomy" id="6130"/>
    <lineage>
        <taxon>Eukaryota</taxon>
        <taxon>Metazoa</taxon>
        <taxon>Cnidaria</taxon>
        <taxon>Anthozoa</taxon>
        <taxon>Hexacorallia</taxon>
        <taxon>Scleractinia</taxon>
        <taxon>Astrocoeniina</taxon>
        <taxon>Acroporidae</taxon>
        <taxon>Acropora</taxon>
    </lineage>
</organism>
<gene>
    <name evidence="1" type="ORF">P5673_028935</name>
</gene>
<keyword evidence="2" id="KW-1185">Reference proteome</keyword>
<evidence type="ECO:0000313" key="1">
    <source>
        <dbReference type="EMBL" id="KAK2550414.1"/>
    </source>
</evidence>
<accession>A0AAD9UUG5</accession>
<evidence type="ECO:0000313" key="2">
    <source>
        <dbReference type="Proteomes" id="UP001249851"/>
    </source>
</evidence>
<reference evidence="1" key="2">
    <citation type="journal article" date="2023" name="Science">
        <title>Genomic signatures of disease resistance in endangered staghorn corals.</title>
        <authorList>
            <person name="Vollmer S.V."/>
            <person name="Selwyn J.D."/>
            <person name="Despard B.A."/>
            <person name="Roesel C.L."/>
        </authorList>
    </citation>
    <scope>NUCLEOTIDE SEQUENCE</scope>
    <source>
        <strain evidence="1">K2</strain>
    </source>
</reference>
<reference evidence="1" key="1">
    <citation type="journal article" date="2023" name="G3 (Bethesda)">
        <title>Whole genome assembly and annotation of the endangered Caribbean coral Acropora cervicornis.</title>
        <authorList>
            <person name="Selwyn J.D."/>
            <person name="Vollmer S.V."/>
        </authorList>
    </citation>
    <scope>NUCLEOTIDE SEQUENCE</scope>
    <source>
        <strain evidence="1">K2</strain>
    </source>
</reference>
<proteinExistence type="predicted"/>
<dbReference type="Proteomes" id="UP001249851">
    <property type="component" value="Unassembled WGS sequence"/>
</dbReference>
<dbReference type="PANTHER" id="PTHR34615">
    <property type="entry name" value="PX DOMAIN-CONTAINING PROTEIN"/>
    <property type="match status" value="1"/>
</dbReference>
<protein>
    <submittedName>
        <fullName evidence="1">Uncharacterized protein</fullName>
    </submittedName>
</protein>
<comment type="caution">
    <text evidence="1">The sequence shown here is derived from an EMBL/GenBank/DDBJ whole genome shotgun (WGS) entry which is preliminary data.</text>
</comment>
<dbReference type="PANTHER" id="PTHR34615:SF1">
    <property type="entry name" value="PX DOMAIN-CONTAINING PROTEIN"/>
    <property type="match status" value="1"/>
</dbReference>
<sequence length="247" mass="28482">MASFKTRQDLFLSHTSNFIYNEEFLVLSDLFEWKNPCFPYEDYSTFNLDEMTESGCLSEFRFRKRAILADVLGIPETIRKSDEEFVFILSRHVKQSRPNYSVPPVIITRYTLDTDICPYVCLEDYIERRKSLRHDDVLLPQNKKCGRFVEEAISATEDVSCENRNKRPLLTTITAERIKGKKQVIEIGGDEREISPGKVNSRKTLFSQARDNSRLDSTSTEITSVCTLPEQEADDILTSLCNVEDHG</sequence>
<dbReference type="AlphaFoldDB" id="A0AAD9UUG5"/>
<name>A0AAD9UUG5_ACRCE</name>
<dbReference type="EMBL" id="JARQWQ010000111">
    <property type="protein sequence ID" value="KAK2550414.1"/>
    <property type="molecule type" value="Genomic_DNA"/>
</dbReference>